<name>A0A7T3RCH0_9SPIR</name>
<feature type="chain" id="PRO_5032890007" evidence="1">
    <location>
        <begin position="26"/>
        <end position="236"/>
    </location>
</feature>
<evidence type="ECO:0000313" key="2">
    <source>
        <dbReference type="EMBL" id="QQA00569.1"/>
    </source>
</evidence>
<reference evidence="2 3" key="1">
    <citation type="submission" date="2020-11" db="EMBL/GenBank/DDBJ databases">
        <title>Treponema Peruensis nv. sp., first commensal Treponema isolated from human feces.</title>
        <authorList>
            <person name="Belkhou C."/>
            <person name="Raes J."/>
        </authorList>
    </citation>
    <scope>NUCLEOTIDE SEQUENCE [LARGE SCALE GENOMIC DNA]</scope>
    <source>
        <strain evidence="2 3">RCC2812</strain>
    </source>
</reference>
<keyword evidence="1" id="KW-0732">Signal</keyword>
<dbReference type="EMBL" id="CP064936">
    <property type="protein sequence ID" value="QQA00569.1"/>
    <property type="molecule type" value="Genomic_DNA"/>
</dbReference>
<protein>
    <submittedName>
        <fullName evidence="2">DUF2271 domain-containing protein</fullName>
    </submittedName>
</protein>
<feature type="signal peptide" evidence="1">
    <location>
        <begin position="1"/>
        <end position="25"/>
    </location>
</feature>
<dbReference type="RefSeq" id="WP_198442295.1">
    <property type="nucleotide sequence ID" value="NZ_CP064936.1"/>
</dbReference>
<dbReference type="Proteomes" id="UP000595224">
    <property type="component" value="Chromosome"/>
</dbReference>
<organism evidence="2 3">
    <name type="scientific">Treponema peruense</name>
    <dbReference type="NCBI Taxonomy" id="2787628"/>
    <lineage>
        <taxon>Bacteria</taxon>
        <taxon>Pseudomonadati</taxon>
        <taxon>Spirochaetota</taxon>
        <taxon>Spirochaetia</taxon>
        <taxon>Spirochaetales</taxon>
        <taxon>Treponemataceae</taxon>
        <taxon>Treponema</taxon>
    </lineage>
</organism>
<sequence length="236" mass="26535">MILKSIIKKIFVAAFALLVFQQVWAEENSENRTAKVRVLVTPGGEWKGKFPPQFALWIQDSDGNFSRTIFATKRASKKKWIFAPKDGRPESLPVWYHSCENFYVPESKNDMDAVSSATPKGSFDVSRKIQLEEGKKYFVFAEVNKSFDYNEFYPKDAGKNSAEYSGVNGQPSAVYRAEINLENHEAKLELIGTGSLDGKSGLIEDKTETLTTAKNLVEKIVVSLEVSKKTLHSRLP</sequence>
<dbReference type="KEGG" id="tper:IWA51_09890"/>
<evidence type="ECO:0000313" key="3">
    <source>
        <dbReference type="Proteomes" id="UP000595224"/>
    </source>
</evidence>
<proteinExistence type="predicted"/>
<evidence type="ECO:0000256" key="1">
    <source>
        <dbReference type="SAM" id="SignalP"/>
    </source>
</evidence>
<keyword evidence="3" id="KW-1185">Reference proteome</keyword>
<accession>A0A7T3RCH0</accession>
<dbReference type="AlphaFoldDB" id="A0A7T3RCH0"/>
<gene>
    <name evidence="2" type="ORF">IWA51_09890</name>
</gene>